<dbReference type="RefSeq" id="WP_007048951.1">
    <property type="nucleotide sequence ID" value="NZ_DS560015.1"/>
</dbReference>
<organism evidence="2 3">
    <name type="scientific">Anaerofustis stercorihominis DSM 17244</name>
    <dbReference type="NCBI Taxonomy" id="445971"/>
    <lineage>
        <taxon>Bacteria</taxon>
        <taxon>Bacillati</taxon>
        <taxon>Bacillota</taxon>
        <taxon>Clostridia</taxon>
        <taxon>Eubacteriales</taxon>
        <taxon>Eubacteriaceae</taxon>
        <taxon>Anaerofustis</taxon>
    </lineage>
</organism>
<reference evidence="2" key="1">
    <citation type="submission" date="2008-01" db="EMBL/GenBank/DDBJ databases">
        <authorList>
            <person name="Fulton L."/>
            <person name="Clifton S."/>
            <person name="Fulton B."/>
            <person name="Xu J."/>
            <person name="Minx P."/>
            <person name="Pepin K.H."/>
            <person name="Johnson M."/>
            <person name="Thiruvilangam P."/>
            <person name="Bhonagiri V."/>
            <person name="Nash W.E."/>
            <person name="Mardis E.R."/>
            <person name="Wilson R.K."/>
        </authorList>
    </citation>
    <scope>NUCLEOTIDE SEQUENCE [LARGE SCALE GENOMIC DNA]</scope>
    <source>
        <strain evidence="2">DSM 17244</strain>
    </source>
</reference>
<dbReference type="GeneID" id="98001485"/>
<sequence>MKHLNFTLKNMKEKNIIIHPYISYILAAICIPSVIIAGVIISVTLVMYPLSIILGWV</sequence>
<keyword evidence="1" id="KW-0812">Transmembrane</keyword>
<protein>
    <submittedName>
        <fullName evidence="2">Uncharacterized protein</fullName>
    </submittedName>
</protein>
<dbReference type="HOGENOM" id="CLU_2986451_0_0_9"/>
<proteinExistence type="predicted"/>
<comment type="caution">
    <text evidence="2">The sequence shown here is derived from an EMBL/GenBank/DDBJ whole genome shotgun (WGS) entry which is preliminary data.</text>
</comment>
<reference evidence="2" key="2">
    <citation type="submission" date="2013-08" db="EMBL/GenBank/DDBJ databases">
        <title>Draft genome sequence of Anaerofustis stercorihominis (DSM 17244).</title>
        <authorList>
            <person name="Sudarsanam P."/>
            <person name="Ley R."/>
            <person name="Guruge J."/>
            <person name="Turnbaugh P.J."/>
            <person name="Mahowald M."/>
            <person name="Liep D."/>
            <person name="Gordon J."/>
        </authorList>
    </citation>
    <scope>NUCLEOTIDE SEQUENCE</scope>
    <source>
        <strain evidence="2">DSM 17244</strain>
    </source>
</reference>
<evidence type="ECO:0000256" key="1">
    <source>
        <dbReference type="SAM" id="Phobius"/>
    </source>
</evidence>
<evidence type="ECO:0000313" key="2">
    <source>
        <dbReference type="EMBL" id="EDS72787.1"/>
    </source>
</evidence>
<keyword evidence="1" id="KW-0472">Membrane</keyword>
<feature type="transmembrane region" description="Helical" evidence="1">
    <location>
        <begin position="21"/>
        <end position="48"/>
    </location>
</feature>
<evidence type="ECO:0000313" key="3">
    <source>
        <dbReference type="Proteomes" id="UP000005178"/>
    </source>
</evidence>
<dbReference type="Proteomes" id="UP000005178">
    <property type="component" value="Unassembled WGS sequence"/>
</dbReference>
<dbReference type="EMBL" id="ABIL02000005">
    <property type="protein sequence ID" value="EDS72787.1"/>
    <property type="molecule type" value="Genomic_DNA"/>
</dbReference>
<keyword evidence="1" id="KW-1133">Transmembrane helix</keyword>
<keyword evidence="3" id="KW-1185">Reference proteome</keyword>
<accession>B1C700</accession>
<gene>
    <name evidence="2" type="ORF">ANASTE_00497</name>
</gene>
<dbReference type="AlphaFoldDB" id="B1C700"/>
<name>B1C700_9FIRM</name>